<gene>
    <name evidence="1" type="ORF">O6H91_01G091700</name>
</gene>
<dbReference type="EMBL" id="CM055092">
    <property type="protein sequence ID" value="KAJ7569743.1"/>
    <property type="molecule type" value="Genomic_DNA"/>
</dbReference>
<sequence>MWLATMHFVLILKCCGLEMWIQRSFFIFVSSAPASTRGCMHAGGHVSSTRRSCIWNFKSVLYSGCKVVLRVSACSAMAGVEGSHLRLCNCQPSSCKGLHLRYSYRSTLHSSGR</sequence>
<evidence type="ECO:0000313" key="1">
    <source>
        <dbReference type="EMBL" id="KAJ7569743.1"/>
    </source>
</evidence>
<organism evidence="1 2">
    <name type="scientific">Diphasiastrum complanatum</name>
    <name type="common">Issler's clubmoss</name>
    <name type="synonym">Lycopodium complanatum</name>
    <dbReference type="NCBI Taxonomy" id="34168"/>
    <lineage>
        <taxon>Eukaryota</taxon>
        <taxon>Viridiplantae</taxon>
        <taxon>Streptophyta</taxon>
        <taxon>Embryophyta</taxon>
        <taxon>Tracheophyta</taxon>
        <taxon>Lycopodiopsida</taxon>
        <taxon>Lycopodiales</taxon>
        <taxon>Lycopodiaceae</taxon>
        <taxon>Lycopodioideae</taxon>
        <taxon>Diphasiastrum</taxon>
    </lineage>
</organism>
<name>A0ACC2ET76_DIPCM</name>
<dbReference type="Proteomes" id="UP001162992">
    <property type="component" value="Chromosome 1"/>
</dbReference>
<protein>
    <submittedName>
        <fullName evidence="1">Uncharacterized protein</fullName>
    </submittedName>
</protein>
<evidence type="ECO:0000313" key="2">
    <source>
        <dbReference type="Proteomes" id="UP001162992"/>
    </source>
</evidence>
<keyword evidence="2" id="KW-1185">Reference proteome</keyword>
<accession>A0ACC2ET76</accession>
<reference evidence="2" key="1">
    <citation type="journal article" date="2024" name="Proc. Natl. Acad. Sci. U.S.A.">
        <title>Extraordinary preservation of gene collinearity over three hundred million years revealed in homosporous lycophytes.</title>
        <authorList>
            <person name="Li C."/>
            <person name="Wickell D."/>
            <person name="Kuo L.Y."/>
            <person name="Chen X."/>
            <person name="Nie B."/>
            <person name="Liao X."/>
            <person name="Peng D."/>
            <person name="Ji J."/>
            <person name="Jenkins J."/>
            <person name="Williams M."/>
            <person name="Shu S."/>
            <person name="Plott C."/>
            <person name="Barry K."/>
            <person name="Rajasekar S."/>
            <person name="Grimwood J."/>
            <person name="Han X."/>
            <person name="Sun S."/>
            <person name="Hou Z."/>
            <person name="He W."/>
            <person name="Dai G."/>
            <person name="Sun C."/>
            <person name="Schmutz J."/>
            <person name="Leebens-Mack J.H."/>
            <person name="Li F.W."/>
            <person name="Wang L."/>
        </authorList>
    </citation>
    <scope>NUCLEOTIDE SEQUENCE [LARGE SCALE GENOMIC DNA]</scope>
    <source>
        <strain evidence="2">cv. PW_Plant_1</strain>
    </source>
</reference>
<comment type="caution">
    <text evidence="1">The sequence shown here is derived from an EMBL/GenBank/DDBJ whole genome shotgun (WGS) entry which is preliminary data.</text>
</comment>
<proteinExistence type="predicted"/>